<gene>
    <name evidence="6" type="ORF">GCM10011529_28660</name>
</gene>
<dbReference type="InterPro" id="IPR017941">
    <property type="entry name" value="Rieske_2Fe-2S"/>
</dbReference>
<dbReference type="SUPFAM" id="SSF50022">
    <property type="entry name" value="ISP domain"/>
    <property type="match status" value="1"/>
</dbReference>
<evidence type="ECO:0000256" key="2">
    <source>
        <dbReference type="ARBA" id="ARBA00022723"/>
    </source>
</evidence>
<dbReference type="GO" id="GO:0046872">
    <property type="term" value="F:metal ion binding"/>
    <property type="evidence" value="ECO:0007669"/>
    <property type="project" value="UniProtKB-KW"/>
</dbReference>
<evidence type="ECO:0000313" key="6">
    <source>
        <dbReference type="EMBL" id="GGE20279.1"/>
    </source>
</evidence>
<evidence type="ECO:0000256" key="3">
    <source>
        <dbReference type="ARBA" id="ARBA00023004"/>
    </source>
</evidence>
<organism evidence="6 7">
    <name type="scientific">Sandarakinorhabdus glacialis</name>
    <dbReference type="NCBI Taxonomy" id="1614636"/>
    <lineage>
        <taxon>Bacteria</taxon>
        <taxon>Pseudomonadati</taxon>
        <taxon>Pseudomonadota</taxon>
        <taxon>Alphaproteobacteria</taxon>
        <taxon>Sphingomonadales</taxon>
        <taxon>Sphingosinicellaceae</taxon>
        <taxon>Sandarakinorhabdus</taxon>
    </lineage>
</organism>
<sequence length="147" mass="15997">MVEYYVSVADPGRRAMIGVVYKTLWDEDETMMRLREAALVPAERTPIPECVEVGPAAALALPLVFAFGPGRFRLVDLDGRLVAHSVSCLHWLGPLDEAVVENGRIRCPWHGYCFDVATGRSADGRGIRLAPAPAIGIENGIVVARRA</sequence>
<dbReference type="GO" id="GO:0051537">
    <property type="term" value="F:2 iron, 2 sulfur cluster binding"/>
    <property type="evidence" value="ECO:0007669"/>
    <property type="project" value="UniProtKB-KW"/>
</dbReference>
<keyword evidence="3" id="KW-0408">Iron</keyword>
<keyword evidence="4" id="KW-0411">Iron-sulfur</keyword>
<reference evidence="6" key="2">
    <citation type="submission" date="2020-09" db="EMBL/GenBank/DDBJ databases">
        <authorList>
            <person name="Sun Q."/>
            <person name="Zhou Y."/>
        </authorList>
    </citation>
    <scope>NUCLEOTIDE SEQUENCE</scope>
    <source>
        <strain evidence="6">CGMCC 1.15519</strain>
    </source>
</reference>
<dbReference type="Pfam" id="PF00355">
    <property type="entry name" value="Rieske"/>
    <property type="match status" value="1"/>
</dbReference>
<feature type="domain" description="Rieske" evidence="5">
    <location>
        <begin position="53"/>
        <end position="144"/>
    </location>
</feature>
<dbReference type="Proteomes" id="UP000635071">
    <property type="component" value="Unassembled WGS sequence"/>
</dbReference>
<protein>
    <recommendedName>
        <fullName evidence="5">Rieske domain-containing protein</fullName>
    </recommendedName>
</protein>
<name>A0A917EBM4_9SPHN</name>
<reference evidence="6" key="1">
    <citation type="journal article" date="2014" name="Int. J. Syst. Evol. Microbiol.">
        <title>Complete genome sequence of Corynebacterium casei LMG S-19264T (=DSM 44701T), isolated from a smear-ripened cheese.</title>
        <authorList>
            <consortium name="US DOE Joint Genome Institute (JGI-PGF)"/>
            <person name="Walter F."/>
            <person name="Albersmeier A."/>
            <person name="Kalinowski J."/>
            <person name="Ruckert C."/>
        </authorList>
    </citation>
    <scope>NUCLEOTIDE SEQUENCE</scope>
    <source>
        <strain evidence="6">CGMCC 1.15519</strain>
    </source>
</reference>
<dbReference type="PROSITE" id="PS51296">
    <property type="entry name" value="RIESKE"/>
    <property type="match status" value="1"/>
</dbReference>
<evidence type="ECO:0000256" key="1">
    <source>
        <dbReference type="ARBA" id="ARBA00022714"/>
    </source>
</evidence>
<evidence type="ECO:0000259" key="5">
    <source>
        <dbReference type="PROSITE" id="PS51296"/>
    </source>
</evidence>
<dbReference type="RefSeq" id="WP_188763941.1">
    <property type="nucleotide sequence ID" value="NZ_BMJM01000014.1"/>
</dbReference>
<evidence type="ECO:0000313" key="7">
    <source>
        <dbReference type="Proteomes" id="UP000635071"/>
    </source>
</evidence>
<dbReference type="InterPro" id="IPR036922">
    <property type="entry name" value="Rieske_2Fe-2S_sf"/>
</dbReference>
<evidence type="ECO:0000256" key="4">
    <source>
        <dbReference type="ARBA" id="ARBA00023014"/>
    </source>
</evidence>
<dbReference type="EMBL" id="BMJM01000014">
    <property type="protein sequence ID" value="GGE20279.1"/>
    <property type="molecule type" value="Genomic_DNA"/>
</dbReference>
<keyword evidence="2" id="KW-0479">Metal-binding</keyword>
<accession>A0A917EBM4</accession>
<keyword evidence="1" id="KW-0001">2Fe-2S</keyword>
<dbReference type="CDD" id="cd03467">
    <property type="entry name" value="Rieske"/>
    <property type="match status" value="1"/>
</dbReference>
<dbReference type="Gene3D" id="2.102.10.10">
    <property type="entry name" value="Rieske [2Fe-2S] iron-sulphur domain"/>
    <property type="match status" value="1"/>
</dbReference>
<comment type="caution">
    <text evidence="6">The sequence shown here is derived from an EMBL/GenBank/DDBJ whole genome shotgun (WGS) entry which is preliminary data.</text>
</comment>
<keyword evidence="7" id="KW-1185">Reference proteome</keyword>
<dbReference type="AlphaFoldDB" id="A0A917EBM4"/>
<proteinExistence type="predicted"/>